<name>A0A6C0D624_9ZZZZ</name>
<sequence>MNFDAPSLDKLNEFVMLGQIDLEEKAVVEHFYNNAQKNGYYWLYGQLKMTPSDPITYEKIEEAISINNKRAYDYDGPCNAMEMHSIADHEKKFTLLREAIEKYYQYQYAPPDKTQPFGSKIYQYLAKITNIGK</sequence>
<dbReference type="EMBL" id="MN739538">
    <property type="protein sequence ID" value="QHT11812.1"/>
    <property type="molecule type" value="Genomic_DNA"/>
</dbReference>
<dbReference type="AlphaFoldDB" id="A0A6C0D624"/>
<proteinExistence type="predicted"/>
<protein>
    <submittedName>
        <fullName evidence="1">Uncharacterized protein</fullName>
    </submittedName>
</protein>
<evidence type="ECO:0000313" key="1">
    <source>
        <dbReference type="EMBL" id="QHT11812.1"/>
    </source>
</evidence>
<organism evidence="1">
    <name type="scientific">viral metagenome</name>
    <dbReference type="NCBI Taxonomy" id="1070528"/>
    <lineage>
        <taxon>unclassified sequences</taxon>
        <taxon>metagenomes</taxon>
        <taxon>organismal metagenomes</taxon>
    </lineage>
</organism>
<accession>A0A6C0D624</accession>
<reference evidence="1" key="1">
    <citation type="journal article" date="2020" name="Nature">
        <title>Giant virus diversity and host interactions through global metagenomics.</title>
        <authorList>
            <person name="Schulz F."/>
            <person name="Roux S."/>
            <person name="Paez-Espino D."/>
            <person name="Jungbluth S."/>
            <person name="Walsh D.A."/>
            <person name="Denef V.J."/>
            <person name="McMahon K.D."/>
            <person name="Konstantinidis K.T."/>
            <person name="Eloe-Fadrosh E.A."/>
            <person name="Kyrpides N.C."/>
            <person name="Woyke T."/>
        </authorList>
    </citation>
    <scope>NUCLEOTIDE SEQUENCE</scope>
    <source>
        <strain evidence="1">GVMAG-M-3300023174-124</strain>
    </source>
</reference>